<gene>
    <name evidence="3" type="ORF">AFM12_08600</name>
</gene>
<feature type="domain" description="Carbohydrate-binding" evidence="1">
    <location>
        <begin position="43"/>
        <end position="203"/>
    </location>
</feature>
<dbReference type="InterPro" id="IPR045670">
    <property type="entry name" value="DUF5916"/>
</dbReference>
<evidence type="ECO:0000259" key="1">
    <source>
        <dbReference type="Pfam" id="PF06452"/>
    </source>
</evidence>
<dbReference type="CDD" id="cd09618">
    <property type="entry name" value="CBM9_like_2"/>
    <property type="match status" value="1"/>
</dbReference>
<dbReference type="OrthoDB" id="9786766at2"/>
<evidence type="ECO:0000313" key="3">
    <source>
        <dbReference type="EMBL" id="KPM48652.1"/>
    </source>
</evidence>
<dbReference type="EMBL" id="LGTQ01000006">
    <property type="protein sequence ID" value="KPM48652.1"/>
    <property type="molecule type" value="Genomic_DNA"/>
</dbReference>
<dbReference type="Pfam" id="PF06452">
    <property type="entry name" value="CBM9_1"/>
    <property type="match status" value="1"/>
</dbReference>
<accession>A0A0N8H9Y3</accession>
<dbReference type="Pfam" id="PF19313">
    <property type="entry name" value="DUF5916"/>
    <property type="match status" value="1"/>
</dbReference>
<organism evidence="3 4">
    <name type="scientific">Jiulongibacter sediminis</name>
    <dbReference type="NCBI Taxonomy" id="1605367"/>
    <lineage>
        <taxon>Bacteria</taxon>
        <taxon>Pseudomonadati</taxon>
        <taxon>Bacteroidota</taxon>
        <taxon>Cytophagia</taxon>
        <taxon>Cytophagales</taxon>
        <taxon>Leadbetterellaceae</taxon>
        <taxon>Jiulongibacter</taxon>
    </lineage>
</organism>
<dbReference type="Proteomes" id="UP000050454">
    <property type="component" value="Unassembled WGS sequence"/>
</dbReference>
<feature type="domain" description="DUF5916" evidence="2">
    <location>
        <begin position="237"/>
        <end position="336"/>
    </location>
</feature>
<dbReference type="GO" id="GO:0016052">
    <property type="term" value="P:carbohydrate catabolic process"/>
    <property type="evidence" value="ECO:0007669"/>
    <property type="project" value="InterPro"/>
</dbReference>
<keyword evidence="4" id="KW-1185">Reference proteome</keyword>
<protein>
    <submittedName>
        <fullName evidence="3">Uncharacterized protein</fullName>
    </submittedName>
</protein>
<dbReference type="Gene3D" id="2.60.40.1190">
    <property type="match status" value="1"/>
</dbReference>
<proteinExistence type="predicted"/>
<dbReference type="RefSeq" id="WP_055146686.1">
    <property type="nucleotide sequence ID" value="NZ_JXSZ01000006.1"/>
</dbReference>
<reference evidence="3 4" key="1">
    <citation type="submission" date="2015-07" db="EMBL/GenBank/DDBJ databases">
        <title>The draft genome sequence of Leadbetterella sp. JN14-9.</title>
        <authorList>
            <person name="Liu Y."/>
            <person name="Du J."/>
            <person name="Shao Z."/>
        </authorList>
    </citation>
    <scope>NUCLEOTIDE SEQUENCE [LARGE SCALE GENOMIC DNA]</scope>
    <source>
        <strain evidence="3 4">JN14-9</strain>
    </source>
</reference>
<dbReference type="GO" id="GO:0030246">
    <property type="term" value="F:carbohydrate binding"/>
    <property type="evidence" value="ECO:0007669"/>
    <property type="project" value="InterPro"/>
</dbReference>
<name>A0A0N8H9Y3_9BACT</name>
<dbReference type="PATRIC" id="fig|1605367.3.peg.3101"/>
<dbReference type="SUPFAM" id="SSF49344">
    <property type="entry name" value="CBD9-like"/>
    <property type="match status" value="1"/>
</dbReference>
<comment type="caution">
    <text evidence="3">The sequence shown here is derived from an EMBL/GenBank/DDBJ whole genome shotgun (WGS) entry which is preliminary data.</text>
</comment>
<dbReference type="STRING" id="1605367.AFM12_08600"/>
<evidence type="ECO:0000259" key="2">
    <source>
        <dbReference type="Pfam" id="PF19313"/>
    </source>
</evidence>
<evidence type="ECO:0000313" key="4">
    <source>
        <dbReference type="Proteomes" id="UP000050454"/>
    </source>
</evidence>
<dbReference type="AlphaFoldDB" id="A0A0N8H9Y3"/>
<sequence>MNKLFVLTFLCLGAKAQQIRHNPSDYFLKAYKAEEEMTLDAEDTEAVWQRATAIGDFWQKFPTSDKKTATKTTVKAAYDDKFLYFFIEAFDSTNNYIAPSLKRDQSLTEQDGVAVVLDPVNKKTNGFGFACTPNNVQSEYQYANTDSELSFAWDNKWFSETKRYGDRYIIEMAIPFKTLRFNAGNTTWGINFIRSDRKKNEFSTWTNVPVQFQGIDLGYFGTLQFEGELTQQKGNISLIPYVTTRTSANPEEGAPNSFKANAGLDAKIAVSPSLNLDLTVNPDFSQVEVDQQVTNLTRFSIFFPERRTFFLENSDIFSEFGAPPFRPFFSRRIGLDKNAQPIPIIFGARLSGNLTDKTRIGVMNMQTGAKDDFAAQNYTAASVHQRFGSRSVLKGYFLNRDATGTQPEGGMEDPLEKYGRNLGGELNLIDKSGSNQFWMGYHHSFKENLNSKNAFYQVGYGHFGEFYSGFIDYDYFGQNYHADMGFINRLETFSITGDTYDYPDTTIRAGFQQAYNENNFTFRPQDKSLVQLTLGQSSYLVWFADGSLSDRAHAYLADLKFRNTVGLNVEFRNSVENLRYYFPLPDKKPLAPGKYKYNNVTFLFTGDTRKNVILNGSLVLGQYYNAQIKQYNLSVLLRKQPFINATLSAQFNDLKFPEEYGRTKLWLIGPKIEATFSNKLFWTSFLQFNTQQNNFNINSRIQYRYSPMSDFFLVYSDNYFTDTLTNKNRAIIFKWNYWLTL</sequence>
<dbReference type="GO" id="GO:0004553">
    <property type="term" value="F:hydrolase activity, hydrolyzing O-glycosyl compounds"/>
    <property type="evidence" value="ECO:0007669"/>
    <property type="project" value="InterPro"/>
</dbReference>
<dbReference type="InterPro" id="IPR010502">
    <property type="entry name" value="Carb-bd_dom_fam9"/>
</dbReference>